<evidence type="ECO:0000256" key="1">
    <source>
        <dbReference type="ARBA" id="ARBA00008931"/>
    </source>
</evidence>
<evidence type="ECO:0000313" key="5">
    <source>
        <dbReference type="EMBL" id="EJT99313.1"/>
    </source>
</evidence>
<dbReference type="AlphaFoldDB" id="M5FTD6"/>
<name>M5FTD6_DACPD</name>
<dbReference type="GO" id="GO:0032543">
    <property type="term" value="P:mitochondrial translation"/>
    <property type="evidence" value="ECO:0007669"/>
    <property type="project" value="TreeGrafter"/>
</dbReference>
<keyword evidence="3 4" id="KW-0687">Ribonucleoprotein</keyword>
<keyword evidence="6" id="KW-1185">Reference proteome</keyword>
<proteinExistence type="inferred from homology"/>
<dbReference type="InterPro" id="IPR020798">
    <property type="entry name" value="Ribosomal_uL16_CS"/>
</dbReference>
<dbReference type="EMBL" id="JH795870">
    <property type="protein sequence ID" value="EJT99313.1"/>
    <property type="molecule type" value="Genomic_DNA"/>
</dbReference>
<dbReference type="PANTHER" id="PTHR12220">
    <property type="entry name" value="50S/60S RIBOSOMAL PROTEIN L16"/>
    <property type="match status" value="1"/>
</dbReference>
<dbReference type="STRING" id="1858805.M5FTD6"/>
<keyword evidence="2 4" id="KW-0689">Ribosomal protein</keyword>
<dbReference type="InterPro" id="IPR000114">
    <property type="entry name" value="Ribosomal_uL16_bact-type"/>
</dbReference>
<dbReference type="SUPFAM" id="SSF54686">
    <property type="entry name" value="Ribosomal protein L16p/L10e"/>
    <property type="match status" value="1"/>
</dbReference>
<dbReference type="GO" id="GO:0019843">
    <property type="term" value="F:rRNA binding"/>
    <property type="evidence" value="ECO:0007669"/>
    <property type="project" value="InterPro"/>
</dbReference>
<dbReference type="InterPro" id="IPR047873">
    <property type="entry name" value="Ribosomal_uL16"/>
</dbReference>
<accession>M5FTD6</accession>
<dbReference type="GO" id="GO:0003735">
    <property type="term" value="F:structural constituent of ribosome"/>
    <property type="evidence" value="ECO:0007669"/>
    <property type="project" value="InterPro"/>
</dbReference>
<dbReference type="NCBIfam" id="TIGR01164">
    <property type="entry name" value="rplP_bact"/>
    <property type="match status" value="1"/>
</dbReference>
<dbReference type="CDD" id="cd01433">
    <property type="entry name" value="Ribosomal_L16_L10e"/>
    <property type="match status" value="1"/>
</dbReference>
<evidence type="ECO:0000313" key="6">
    <source>
        <dbReference type="Proteomes" id="UP000030653"/>
    </source>
</evidence>
<protein>
    <submittedName>
        <fullName evidence="5">Uncharacterized protein</fullName>
    </submittedName>
</protein>
<sequence length="229" mass="24573">MASLLSSFARFSLSSPPSPSLLPRHSIISPLPAYSQLRFAGNLAPNRVKHRKAHKGRVPIPIGGSLKGTTLSHGNFGIRVKGNGTRLSAKQLQSADTALKRKLRIVKGAKTWLRVFPDIPVCIKGNETRMGKGKGNFDHWACRCPTGRVLFEVGGDVSEQLARDALRLVADKLPCKVEFITRRDGPRLGTLVLPVGTKSGGPGVLETLVEEGKIPLVPEAAPPVAEARA</sequence>
<dbReference type="Proteomes" id="UP000030653">
    <property type="component" value="Unassembled WGS sequence"/>
</dbReference>
<evidence type="ECO:0000256" key="4">
    <source>
        <dbReference type="RuleBase" id="RU004413"/>
    </source>
</evidence>
<reference evidence="5 6" key="1">
    <citation type="journal article" date="2012" name="Science">
        <title>The Paleozoic origin of enzymatic lignin decomposition reconstructed from 31 fungal genomes.</title>
        <authorList>
            <person name="Floudas D."/>
            <person name="Binder M."/>
            <person name="Riley R."/>
            <person name="Barry K."/>
            <person name="Blanchette R.A."/>
            <person name="Henrissat B."/>
            <person name="Martinez A.T."/>
            <person name="Otillar R."/>
            <person name="Spatafora J.W."/>
            <person name="Yadav J.S."/>
            <person name="Aerts A."/>
            <person name="Benoit I."/>
            <person name="Boyd A."/>
            <person name="Carlson A."/>
            <person name="Copeland A."/>
            <person name="Coutinho P.M."/>
            <person name="de Vries R.P."/>
            <person name="Ferreira P."/>
            <person name="Findley K."/>
            <person name="Foster B."/>
            <person name="Gaskell J."/>
            <person name="Glotzer D."/>
            <person name="Gorecki P."/>
            <person name="Heitman J."/>
            <person name="Hesse C."/>
            <person name="Hori C."/>
            <person name="Igarashi K."/>
            <person name="Jurgens J.A."/>
            <person name="Kallen N."/>
            <person name="Kersten P."/>
            <person name="Kohler A."/>
            <person name="Kuees U."/>
            <person name="Kumar T.K.A."/>
            <person name="Kuo A."/>
            <person name="LaButti K."/>
            <person name="Larrondo L.F."/>
            <person name="Lindquist E."/>
            <person name="Ling A."/>
            <person name="Lombard V."/>
            <person name="Lucas S."/>
            <person name="Lundell T."/>
            <person name="Martin R."/>
            <person name="McLaughlin D.J."/>
            <person name="Morgenstern I."/>
            <person name="Morin E."/>
            <person name="Murat C."/>
            <person name="Nagy L.G."/>
            <person name="Nolan M."/>
            <person name="Ohm R.A."/>
            <person name="Patyshakuliyeva A."/>
            <person name="Rokas A."/>
            <person name="Ruiz-Duenas F.J."/>
            <person name="Sabat G."/>
            <person name="Salamov A."/>
            <person name="Samejima M."/>
            <person name="Schmutz J."/>
            <person name="Slot J.C."/>
            <person name="St John F."/>
            <person name="Stenlid J."/>
            <person name="Sun H."/>
            <person name="Sun S."/>
            <person name="Syed K."/>
            <person name="Tsang A."/>
            <person name="Wiebenga A."/>
            <person name="Young D."/>
            <person name="Pisabarro A."/>
            <person name="Eastwood D.C."/>
            <person name="Martin F."/>
            <person name="Cullen D."/>
            <person name="Grigoriev I.V."/>
            <person name="Hibbett D.S."/>
        </authorList>
    </citation>
    <scope>NUCLEOTIDE SEQUENCE [LARGE SCALE GENOMIC DNA]</scope>
    <source>
        <strain evidence="5 6">DJM-731 SS1</strain>
    </source>
</reference>
<dbReference type="PROSITE" id="PS00701">
    <property type="entry name" value="RIBOSOMAL_L16_2"/>
    <property type="match status" value="1"/>
</dbReference>
<dbReference type="HOGENOM" id="CLU_078858_0_0_1"/>
<evidence type="ECO:0000256" key="2">
    <source>
        <dbReference type="ARBA" id="ARBA00022980"/>
    </source>
</evidence>
<dbReference type="PRINTS" id="PR00060">
    <property type="entry name" value="RIBOSOMALL16"/>
</dbReference>
<dbReference type="Pfam" id="PF00252">
    <property type="entry name" value="Ribosomal_L16"/>
    <property type="match status" value="1"/>
</dbReference>
<organism evidence="5 6">
    <name type="scientific">Dacryopinax primogenitus (strain DJM 731)</name>
    <name type="common">Brown rot fungus</name>
    <dbReference type="NCBI Taxonomy" id="1858805"/>
    <lineage>
        <taxon>Eukaryota</taxon>
        <taxon>Fungi</taxon>
        <taxon>Dikarya</taxon>
        <taxon>Basidiomycota</taxon>
        <taxon>Agaricomycotina</taxon>
        <taxon>Dacrymycetes</taxon>
        <taxon>Dacrymycetales</taxon>
        <taxon>Dacrymycetaceae</taxon>
        <taxon>Dacryopinax</taxon>
    </lineage>
</organism>
<dbReference type="GO" id="GO:0005762">
    <property type="term" value="C:mitochondrial large ribosomal subunit"/>
    <property type="evidence" value="ECO:0007669"/>
    <property type="project" value="TreeGrafter"/>
</dbReference>
<dbReference type="RefSeq" id="XP_040626211.1">
    <property type="nucleotide sequence ID" value="XM_040771289.1"/>
</dbReference>
<dbReference type="InterPro" id="IPR016180">
    <property type="entry name" value="Ribosomal_uL16_dom"/>
</dbReference>
<dbReference type="PANTHER" id="PTHR12220:SF13">
    <property type="entry name" value="LARGE RIBOSOMAL SUBUNIT PROTEIN UL16M"/>
    <property type="match status" value="1"/>
</dbReference>
<dbReference type="OrthoDB" id="268521at2759"/>
<dbReference type="GeneID" id="63686351"/>
<gene>
    <name evidence="5" type="ORF">DACRYDRAFT_17484</name>
</gene>
<dbReference type="Gene3D" id="3.90.1170.10">
    <property type="entry name" value="Ribosomal protein L10e/L16"/>
    <property type="match status" value="1"/>
</dbReference>
<evidence type="ECO:0000256" key="3">
    <source>
        <dbReference type="ARBA" id="ARBA00023274"/>
    </source>
</evidence>
<dbReference type="InterPro" id="IPR036920">
    <property type="entry name" value="Ribosomal_uL16_sf"/>
</dbReference>
<comment type="similarity">
    <text evidence="1 4">Belongs to the universal ribosomal protein uL16 family.</text>
</comment>
<dbReference type="OMA" id="KGAVEYW"/>